<dbReference type="InterPro" id="IPR052155">
    <property type="entry name" value="Biofilm_reg_signaling"/>
</dbReference>
<dbReference type="Pfam" id="PF08447">
    <property type="entry name" value="PAS_3"/>
    <property type="match status" value="1"/>
</dbReference>
<evidence type="ECO:0000259" key="3">
    <source>
        <dbReference type="PROSITE" id="PS50883"/>
    </source>
</evidence>
<accession>A0ABR9V6L7</accession>
<dbReference type="Pfam" id="PF00989">
    <property type="entry name" value="PAS"/>
    <property type="match status" value="1"/>
</dbReference>
<dbReference type="PROSITE" id="PS50887">
    <property type="entry name" value="GGDEF"/>
    <property type="match status" value="1"/>
</dbReference>
<dbReference type="SUPFAM" id="SSF55781">
    <property type="entry name" value="GAF domain-like"/>
    <property type="match status" value="1"/>
</dbReference>
<evidence type="ECO:0000259" key="1">
    <source>
        <dbReference type="PROSITE" id="PS50112"/>
    </source>
</evidence>
<organism evidence="5 6">
    <name type="scientific">Cyanobacterium stanieri LEGE 03274</name>
    <dbReference type="NCBI Taxonomy" id="1828756"/>
    <lineage>
        <taxon>Bacteria</taxon>
        <taxon>Bacillati</taxon>
        <taxon>Cyanobacteriota</taxon>
        <taxon>Cyanophyceae</taxon>
        <taxon>Oscillatoriophycideae</taxon>
        <taxon>Chroococcales</taxon>
        <taxon>Geminocystaceae</taxon>
        <taxon>Cyanobacterium</taxon>
    </lineage>
</organism>
<dbReference type="InterPro" id="IPR000700">
    <property type="entry name" value="PAS-assoc_C"/>
</dbReference>
<dbReference type="PANTHER" id="PTHR44757:SF2">
    <property type="entry name" value="BIOFILM ARCHITECTURE MAINTENANCE PROTEIN MBAA"/>
    <property type="match status" value="1"/>
</dbReference>
<reference evidence="5 6" key="1">
    <citation type="submission" date="2020-10" db="EMBL/GenBank/DDBJ databases">
        <authorList>
            <person name="Castelo-Branco R."/>
            <person name="Eusebio N."/>
            <person name="Adriana R."/>
            <person name="Vieira A."/>
            <person name="Brugerolle De Fraissinette N."/>
            <person name="Rezende De Castro R."/>
            <person name="Schneider M.P."/>
            <person name="Vasconcelos V."/>
            <person name="Leao P.N."/>
        </authorList>
    </citation>
    <scope>NUCLEOTIDE SEQUENCE [LARGE SCALE GENOMIC DNA]</scope>
    <source>
        <strain evidence="5 6">LEGE 03274</strain>
    </source>
</reference>
<sequence length="1232" mass="143041">MYFFWSLILSLFTINFFLAYFFVKEKKERLILKHKLDLKSYQALSFQEENDSLSKKYHYQHTVIQESKNIALIKSPYYYSHILKIIGNLLNINHCYYFKYNSTENCFKLKYIDGWNKKKYKNLVINNSGNNELAYLWKSPYSYLIVDNLKQEIKLNFIFPLEENNLVSMAMFAVIHPESKEKLGILGFYSSQPNTFDDDVVNLISDLVVLLQQNASFIRDNNIFYLLEQSNNFNDYGIVIIDAQKVNYPIVYVNNYFLKLTGYSRNSILGKNYLSFFDKNFQKYGLRNLESAIALGQETRVIIEKKRENNTTYWGEIKLYPIYNQEILTNFIIIEKDVTEQYHDQISFNIQTGQSNLFEQKLQKINQINYNLNNELNNNLQECLINACNILGMKIGVIMELSEYKSFIVSQYFSFSDTIFFDQDNSLINILSQEVCYQKDTLYNGLSIHFNSLTENNFINNFRVTNYLATPIWINGKIYGTIHLFDTEDNVHFFREQKYLLEAIAHNIGKVIVAEEKELEKEHIRVALEESQERLKGVLFSLEDVIWSIHPQTLQLIYINTAATILYECELSLFFQKRCFWLELVHPEDKERVKDYYSKILNIAILDNDINSHDIEYRIISCNGEEKYVRDRAYLVFDDRDNIIRIDGIITDISKKYLTQKALKKSQQELQLIFDLAPIGMMITDEKGVIQKTNNSLSKLLNYSATELIDKHEKILYHPDDISKNYFFLQNILKSNQKQHSQERRYISKNGTVIHSIVDITILRNSQGEILQLIQQIVDISEIKNMQEQILHNSMYDSLTGLANRFLLIDRLAQTLKRCNRNPSELCAILLIDIDNFKKVNDTIGHHIGDKLLATIGGKIASCVSEKDTVARVSADEFAILLEDLESSNQARKIAETIINICDTNYHLENNYIASSVSIGITLSSIGYKNAEEMIRDADLTMHQAKTMGKNCYQLFKPIMHTELVEKLQLESYLRQALENDELELFYQPIIDLKIGKIAGFEALIRWFNPTLGFISPVKFIPLAEENGLIISLGDWIFRTAARQGKIWEDKYPHLNLSIAINVSSKQLLEDDFLLKIDHFLMETGVNPNRLKLEITESVLMDNFHTAKYILDNIQHRNLKISLDDFGTGYSSLSYLHTLPFNILKIDRAFIESINGKTPRNAIVEAIVSLAHNLSLDVIAEGIELPIQEQILRDMGCDYGQGYYYSKPMGASLADSFIEKWSRDHGEMIDNG</sequence>
<feature type="domain" description="PAC" evidence="2">
    <location>
        <begin position="613"/>
        <end position="665"/>
    </location>
</feature>
<dbReference type="InterPro" id="IPR013767">
    <property type="entry name" value="PAS_fold"/>
</dbReference>
<dbReference type="NCBIfam" id="TIGR00254">
    <property type="entry name" value="GGDEF"/>
    <property type="match status" value="1"/>
</dbReference>
<dbReference type="SMART" id="SM00052">
    <property type="entry name" value="EAL"/>
    <property type="match status" value="1"/>
</dbReference>
<dbReference type="InterPro" id="IPR000014">
    <property type="entry name" value="PAS"/>
</dbReference>
<dbReference type="InterPro" id="IPR000160">
    <property type="entry name" value="GGDEF_dom"/>
</dbReference>
<feature type="domain" description="GGDEF" evidence="4">
    <location>
        <begin position="825"/>
        <end position="958"/>
    </location>
</feature>
<feature type="domain" description="PAS" evidence="1">
    <location>
        <begin position="238"/>
        <end position="296"/>
    </location>
</feature>
<dbReference type="RefSeq" id="WP_193801766.1">
    <property type="nucleotide sequence ID" value="NZ_JADEWC010000035.1"/>
</dbReference>
<dbReference type="SMART" id="SM00091">
    <property type="entry name" value="PAS"/>
    <property type="match status" value="3"/>
</dbReference>
<dbReference type="InterPro" id="IPR001633">
    <property type="entry name" value="EAL_dom"/>
</dbReference>
<dbReference type="CDD" id="cd01949">
    <property type="entry name" value="GGDEF"/>
    <property type="match status" value="1"/>
</dbReference>
<dbReference type="Pfam" id="PF13426">
    <property type="entry name" value="PAS_9"/>
    <property type="match status" value="1"/>
</dbReference>
<dbReference type="InterPro" id="IPR013655">
    <property type="entry name" value="PAS_fold_3"/>
</dbReference>
<dbReference type="InterPro" id="IPR003018">
    <property type="entry name" value="GAF"/>
</dbReference>
<dbReference type="PROSITE" id="PS50883">
    <property type="entry name" value="EAL"/>
    <property type="match status" value="1"/>
</dbReference>
<dbReference type="SMART" id="SM00086">
    <property type="entry name" value="PAC"/>
    <property type="match status" value="3"/>
</dbReference>
<dbReference type="SUPFAM" id="SSF55785">
    <property type="entry name" value="PYP-like sensor domain (PAS domain)"/>
    <property type="match status" value="3"/>
</dbReference>
<keyword evidence="6" id="KW-1185">Reference proteome</keyword>
<dbReference type="Proteomes" id="UP000654604">
    <property type="component" value="Unassembled WGS sequence"/>
</dbReference>
<dbReference type="CDD" id="cd01948">
    <property type="entry name" value="EAL"/>
    <property type="match status" value="1"/>
</dbReference>
<dbReference type="PROSITE" id="PS50113">
    <property type="entry name" value="PAC"/>
    <property type="match status" value="2"/>
</dbReference>
<dbReference type="Pfam" id="PF01590">
    <property type="entry name" value="GAF"/>
    <property type="match status" value="1"/>
</dbReference>
<name>A0ABR9V6L7_9CHRO</name>
<dbReference type="Gene3D" id="3.30.70.270">
    <property type="match status" value="1"/>
</dbReference>
<dbReference type="SUPFAM" id="SSF141868">
    <property type="entry name" value="EAL domain-like"/>
    <property type="match status" value="1"/>
</dbReference>
<dbReference type="Gene3D" id="3.20.20.450">
    <property type="entry name" value="EAL domain"/>
    <property type="match status" value="1"/>
</dbReference>
<dbReference type="SUPFAM" id="SSF55073">
    <property type="entry name" value="Nucleotide cyclase"/>
    <property type="match status" value="1"/>
</dbReference>
<feature type="domain" description="PAS" evidence="1">
    <location>
        <begin position="531"/>
        <end position="604"/>
    </location>
</feature>
<dbReference type="InterPro" id="IPR035919">
    <property type="entry name" value="EAL_sf"/>
</dbReference>
<dbReference type="Pfam" id="PF00990">
    <property type="entry name" value="GGDEF"/>
    <property type="match status" value="1"/>
</dbReference>
<protein>
    <submittedName>
        <fullName evidence="5">EAL domain-containing protein</fullName>
    </submittedName>
</protein>
<dbReference type="InterPro" id="IPR001610">
    <property type="entry name" value="PAC"/>
</dbReference>
<evidence type="ECO:0000259" key="2">
    <source>
        <dbReference type="PROSITE" id="PS50113"/>
    </source>
</evidence>
<dbReference type="PROSITE" id="PS50112">
    <property type="entry name" value="PAS"/>
    <property type="match status" value="3"/>
</dbReference>
<dbReference type="InterPro" id="IPR035965">
    <property type="entry name" value="PAS-like_dom_sf"/>
</dbReference>
<comment type="caution">
    <text evidence="5">The sequence shown here is derived from an EMBL/GenBank/DDBJ whole genome shotgun (WGS) entry which is preliminary data.</text>
</comment>
<feature type="domain" description="EAL" evidence="3">
    <location>
        <begin position="967"/>
        <end position="1222"/>
    </location>
</feature>
<dbReference type="SMART" id="SM00267">
    <property type="entry name" value="GGDEF"/>
    <property type="match status" value="1"/>
</dbReference>
<dbReference type="PANTHER" id="PTHR44757">
    <property type="entry name" value="DIGUANYLATE CYCLASE DGCP"/>
    <property type="match status" value="1"/>
</dbReference>
<feature type="domain" description="PAS" evidence="1">
    <location>
        <begin position="666"/>
        <end position="736"/>
    </location>
</feature>
<evidence type="ECO:0000313" key="5">
    <source>
        <dbReference type="EMBL" id="MBE9223530.1"/>
    </source>
</evidence>
<dbReference type="InterPro" id="IPR043128">
    <property type="entry name" value="Rev_trsase/Diguanyl_cyclase"/>
</dbReference>
<dbReference type="CDD" id="cd00130">
    <property type="entry name" value="PAS"/>
    <property type="match status" value="3"/>
</dbReference>
<dbReference type="Gene3D" id="3.30.450.40">
    <property type="match status" value="1"/>
</dbReference>
<dbReference type="InterPro" id="IPR029016">
    <property type="entry name" value="GAF-like_dom_sf"/>
</dbReference>
<dbReference type="NCBIfam" id="TIGR00229">
    <property type="entry name" value="sensory_box"/>
    <property type="match status" value="2"/>
</dbReference>
<evidence type="ECO:0000259" key="4">
    <source>
        <dbReference type="PROSITE" id="PS50887"/>
    </source>
</evidence>
<evidence type="ECO:0000313" key="6">
    <source>
        <dbReference type="Proteomes" id="UP000654604"/>
    </source>
</evidence>
<feature type="domain" description="PAC" evidence="2">
    <location>
        <begin position="740"/>
        <end position="792"/>
    </location>
</feature>
<dbReference type="Gene3D" id="3.30.450.20">
    <property type="entry name" value="PAS domain"/>
    <property type="match status" value="3"/>
</dbReference>
<dbReference type="Pfam" id="PF00563">
    <property type="entry name" value="EAL"/>
    <property type="match status" value="1"/>
</dbReference>
<dbReference type="EMBL" id="JADEWC010000035">
    <property type="protein sequence ID" value="MBE9223530.1"/>
    <property type="molecule type" value="Genomic_DNA"/>
</dbReference>
<dbReference type="InterPro" id="IPR029787">
    <property type="entry name" value="Nucleotide_cyclase"/>
</dbReference>
<proteinExistence type="predicted"/>
<gene>
    <name evidence="5" type="ORF">IQ215_12570</name>
</gene>